<feature type="binding site" evidence="11">
    <location>
        <begin position="130"/>
        <end position="133"/>
    </location>
    <ligand>
        <name>GTP</name>
        <dbReference type="ChEBI" id="CHEBI:37565"/>
    </ligand>
</feature>
<dbReference type="GO" id="GO:0016192">
    <property type="term" value="P:vesicle-mediated transport"/>
    <property type="evidence" value="ECO:0007669"/>
    <property type="project" value="UniProtKB-KW"/>
</dbReference>
<dbReference type="GO" id="GO:0005525">
    <property type="term" value="F:GTP binding"/>
    <property type="evidence" value="ECO:0007669"/>
    <property type="project" value="UniProtKB-KW"/>
</dbReference>
<dbReference type="CDD" id="cd00878">
    <property type="entry name" value="Arf_Arl"/>
    <property type="match status" value="1"/>
</dbReference>
<evidence type="ECO:0000256" key="8">
    <source>
        <dbReference type="ARBA" id="ARBA00023034"/>
    </source>
</evidence>
<feature type="binding site" evidence="12">
    <location>
        <position position="30"/>
    </location>
    <ligand>
        <name>Mg(2+)</name>
        <dbReference type="ChEBI" id="CHEBI:18420"/>
    </ligand>
</feature>
<dbReference type="Gene3D" id="3.40.50.300">
    <property type="entry name" value="P-loop containing nucleotide triphosphate hydrolases"/>
    <property type="match status" value="1"/>
</dbReference>
<gene>
    <name evidence="13" type="ORF">VSP0166_LOCUS477</name>
</gene>
<evidence type="ECO:0000256" key="11">
    <source>
        <dbReference type="PIRSR" id="PIRSR606689-1"/>
    </source>
</evidence>
<accession>A0A7S4HHG3</accession>
<evidence type="ECO:0000256" key="12">
    <source>
        <dbReference type="PIRSR" id="PIRSR606689-2"/>
    </source>
</evidence>
<dbReference type="InterPro" id="IPR006689">
    <property type="entry name" value="Small_GTPase_ARF/SAR"/>
</dbReference>
<dbReference type="GO" id="GO:0003924">
    <property type="term" value="F:GTPase activity"/>
    <property type="evidence" value="ECO:0007669"/>
    <property type="project" value="InterPro"/>
</dbReference>
<proteinExistence type="inferred from homology"/>
<evidence type="ECO:0000256" key="9">
    <source>
        <dbReference type="ARBA" id="ARBA00023134"/>
    </source>
</evidence>
<dbReference type="PROSITE" id="PS51417">
    <property type="entry name" value="ARF"/>
    <property type="match status" value="1"/>
</dbReference>
<dbReference type="EMBL" id="HBKP01000655">
    <property type="protein sequence ID" value="CAE2199339.1"/>
    <property type="molecule type" value="Transcribed_RNA"/>
</dbReference>
<dbReference type="InterPro" id="IPR024156">
    <property type="entry name" value="Small_GTPase_ARF"/>
</dbReference>
<dbReference type="InterPro" id="IPR027417">
    <property type="entry name" value="P-loop_NTPase"/>
</dbReference>
<keyword evidence="9 11" id="KW-0342">GTP-binding</keyword>
<evidence type="ECO:0000256" key="7">
    <source>
        <dbReference type="ARBA" id="ARBA00022927"/>
    </source>
</evidence>
<dbReference type="GO" id="GO:0015031">
    <property type="term" value="P:protein transport"/>
    <property type="evidence" value="ECO:0007669"/>
    <property type="project" value="UniProtKB-KW"/>
</dbReference>
<keyword evidence="7" id="KW-0653">Protein transport</keyword>
<keyword evidence="5 11" id="KW-0547">Nucleotide-binding</keyword>
<dbReference type="SMART" id="SM00177">
    <property type="entry name" value="ARF"/>
    <property type="match status" value="1"/>
</dbReference>
<organism evidence="13">
    <name type="scientific">Vannella robusta</name>
    <dbReference type="NCBI Taxonomy" id="1487602"/>
    <lineage>
        <taxon>Eukaryota</taxon>
        <taxon>Amoebozoa</taxon>
        <taxon>Discosea</taxon>
        <taxon>Flabellinia</taxon>
        <taxon>Vannellidae</taxon>
        <taxon>Vannella</taxon>
    </lineage>
</organism>
<comment type="subcellular location">
    <subcellularLocation>
        <location evidence="1">Golgi apparatus</location>
    </subcellularLocation>
</comment>
<keyword evidence="10" id="KW-0449">Lipoprotein</keyword>
<protein>
    <recommendedName>
        <fullName evidence="14">ADP-ribosylation factor</fullName>
    </recommendedName>
</protein>
<evidence type="ECO:0000256" key="5">
    <source>
        <dbReference type="ARBA" id="ARBA00022741"/>
    </source>
</evidence>
<keyword evidence="3" id="KW-0813">Transport</keyword>
<evidence type="ECO:0000256" key="4">
    <source>
        <dbReference type="ARBA" id="ARBA00022707"/>
    </source>
</evidence>
<keyword evidence="8" id="KW-0333">Golgi apparatus</keyword>
<feature type="binding site" evidence="11">
    <location>
        <begin position="23"/>
        <end position="30"/>
    </location>
    <ligand>
        <name>GTP</name>
        <dbReference type="ChEBI" id="CHEBI:37565"/>
    </ligand>
</feature>
<evidence type="ECO:0000313" key="13">
    <source>
        <dbReference type="EMBL" id="CAE2199339.1"/>
    </source>
</evidence>
<dbReference type="SUPFAM" id="SSF52540">
    <property type="entry name" value="P-loop containing nucleoside triphosphate hydrolases"/>
    <property type="match status" value="1"/>
</dbReference>
<evidence type="ECO:0000256" key="3">
    <source>
        <dbReference type="ARBA" id="ARBA00022448"/>
    </source>
</evidence>
<dbReference type="PANTHER" id="PTHR11711">
    <property type="entry name" value="ADP RIBOSYLATION FACTOR-RELATED"/>
    <property type="match status" value="1"/>
</dbReference>
<feature type="binding site" evidence="11">
    <location>
        <position position="74"/>
    </location>
    <ligand>
        <name>GTP</name>
        <dbReference type="ChEBI" id="CHEBI:37565"/>
    </ligand>
</feature>
<dbReference type="FunFam" id="3.40.50.300:FF:003500">
    <property type="entry name" value="ADP-ribosylation factor 1"/>
    <property type="match status" value="1"/>
</dbReference>
<keyword evidence="4" id="KW-0519">Myristate</keyword>
<dbReference type="SMART" id="SM00178">
    <property type="entry name" value="SAR"/>
    <property type="match status" value="1"/>
</dbReference>
<evidence type="ECO:0008006" key="14">
    <source>
        <dbReference type="Google" id="ProtNLM"/>
    </source>
</evidence>
<dbReference type="GO" id="GO:0005794">
    <property type="term" value="C:Golgi apparatus"/>
    <property type="evidence" value="ECO:0007669"/>
    <property type="project" value="UniProtKB-SubCell"/>
</dbReference>
<dbReference type="GO" id="GO:0046872">
    <property type="term" value="F:metal ion binding"/>
    <property type="evidence" value="ECO:0007669"/>
    <property type="project" value="UniProtKB-KW"/>
</dbReference>
<evidence type="ECO:0000256" key="6">
    <source>
        <dbReference type="ARBA" id="ARBA00022892"/>
    </source>
</evidence>
<evidence type="ECO:0000256" key="10">
    <source>
        <dbReference type="ARBA" id="ARBA00023288"/>
    </source>
</evidence>
<evidence type="ECO:0000256" key="2">
    <source>
        <dbReference type="ARBA" id="ARBA00010290"/>
    </source>
</evidence>
<keyword evidence="6" id="KW-0931">ER-Golgi transport</keyword>
<name>A0A7S4HHG3_9EUKA</name>
<dbReference type="Pfam" id="PF00025">
    <property type="entry name" value="Arf"/>
    <property type="match status" value="1"/>
</dbReference>
<keyword evidence="12" id="KW-0460">Magnesium</keyword>
<keyword evidence="12" id="KW-0479">Metal-binding</keyword>
<reference evidence="13" key="1">
    <citation type="submission" date="2021-01" db="EMBL/GenBank/DDBJ databases">
        <authorList>
            <person name="Corre E."/>
            <person name="Pelletier E."/>
            <person name="Niang G."/>
            <person name="Scheremetjew M."/>
            <person name="Finn R."/>
            <person name="Kale V."/>
            <person name="Holt S."/>
            <person name="Cochrane G."/>
            <person name="Meng A."/>
            <person name="Brown T."/>
            <person name="Cohen L."/>
        </authorList>
    </citation>
    <scope>NUCLEOTIDE SEQUENCE</scope>
    <source>
        <strain evidence="13">DIVA3 518/3/11/1/6</strain>
    </source>
</reference>
<evidence type="ECO:0000256" key="1">
    <source>
        <dbReference type="ARBA" id="ARBA00004555"/>
    </source>
</evidence>
<comment type="similarity">
    <text evidence="2">Belongs to the small GTPase superfamily. Arf family.</text>
</comment>
<dbReference type="AlphaFoldDB" id="A0A7S4HHG3"/>
<sequence length="207" mass="23530">MGNTSPFASLFGTFPPSGLLVTGIDAAGKSALLQYLAQGLQIEAGVEQDNSMDYFAVERITHKQMQITSWDVGGSMKIRPLLLHYYKNMHCIVFVVNRTETERIMFAKSELYKILQEEETVGWPILIFLNFSDQYPTKGYSELQLCEKFELTSIRDRHWFIQPCTATTGHGVLEGFQWLRAALTKRAPVHETIDNSERDKTTKSARS</sequence>